<feature type="site" description="Deprotonates C-terminal active site Cys" evidence="9">
    <location>
        <position position="23"/>
    </location>
</feature>
<dbReference type="GO" id="GO:0045454">
    <property type="term" value="P:cell redox homeostasis"/>
    <property type="evidence" value="ECO:0007669"/>
    <property type="project" value="TreeGrafter"/>
</dbReference>
<evidence type="ECO:0000256" key="10">
    <source>
        <dbReference type="PIRSR" id="PIRSR000077-4"/>
    </source>
</evidence>
<comment type="function">
    <text evidence="1">Participates in various redox reactions through the reversible oxidation of its active center dithiol to a disulfide and catalyzes dithiol-disulfide exchange reactions.</text>
</comment>
<dbReference type="SUPFAM" id="SSF52833">
    <property type="entry name" value="Thioredoxin-like"/>
    <property type="match status" value="1"/>
</dbReference>
<dbReference type="GO" id="GO:0015035">
    <property type="term" value="F:protein-disulfide reductase activity"/>
    <property type="evidence" value="ECO:0007669"/>
    <property type="project" value="UniProtKB-UniRule"/>
</dbReference>
<evidence type="ECO:0000256" key="9">
    <source>
        <dbReference type="PIRSR" id="PIRSR000077-1"/>
    </source>
</evidence>
<dbReference type="FunFam" id="3.40.30.10:FF:000001">
    <property type="entry name" value="Thioredoxin"/>
    <property type="match status" value="1"/>
</dbReference>
<feature type="site" description="Contributes to redox potential value" evidence="9">
    <location>
        <position position="31"/>
    </location>
</feature>
<dbReference type="InterPro" id="IPR036249">
    <property type="entry name" value="Thioredoxin-like_sf"/>
</dbReference>
<dbReference type="InterPro" id="IPR005746">
    <property type="entry name" value="Thioredoxin"/>
</dbReference>
<evidence type="ECO:0000256" key="3">
    <source>
        <dbReference type="ARBA" id="ARBA00022448"/>
    </source>
</evidence>
<dbReference type="NCBIfam" id="NF006898">
    <property type="entry name" value="PRK09381.1"/>
    <property type="match status" value="1"/>
</dbReference>
<dbReference type="CDD" id="cd02947">
    <property type="entry name" value="TRX_family"/>
    <property type="match status" value="1"/>
</dbReference>
<dbReference type="PANTHER" id="PTHR45663:SF11">
    <property type="entry name" value="GEO12009P1"/>
    <property type="match status" value="1"/>
</dbReference>
<keyword evidence="5 10" id="KW-1015">Disulfide bond</keyword>
<dbReference type="PANTHER" id="PTHR45663">
    <property type="entry name" value="GEO12009P1"/>
    <property type="match status" value="1"/>
</dbReference>
<name>A0A451D2N9_9GAMM</name>
<feature type="active site" description="Nucleophile" evidence="9">
    <location>
        <position position="32"/>
    </location>
</feature>
<organism evidence="12 13">
    <name type="scientific">Candidatus Erwinia haradaeae</name>
    <dbReference type="NCBI Taxonomy" id="1922217"/>
    <lineage>
        <taxon>Bacteria</taxon>
        <taxon>Pseudomonadati</taxon>
        <taxon>Pseudomonadota</taxon>
        <taxon>Gammaproteobacteria</taxon>
        <taxon>Enterobacterales</taxon>
        <taxon>Erwiniaceae</taxon>
        <taxon>Erwinia</taxon>
    </lineage>
</organism>
<dbReference type="AlphaFoldDB" id="A0A451D2N9"/>
<feature type="domain" description="Thioredoxin" evidence="11">
    <location>
        <begin position="1"/>
        <end position="105"/>
    </location>
</feature>
<feature type="site" description="Contributes to redox potential value" evidence="9">
    <location>
        <position position="30"/>
    </location>
</feature>
<dbReference type="Pfam" id="PF00085">
    <property type="entry name" value="Thioredoxin"/>
    <property type="match status" value="1"/>
</dbReference>
<protein>
    <recommendedName>
        <fullName evidence="7 8">Thioredoxin</fullName>
    </recommendedName>
</protein>
<dbReference type="InterPro" id="IPR013766">
    <property type="entry name" value="Thioredoxin_domain"/>
</dbReference>
<dbReference type="GO" id="GO:0005829">
    <property type="term" value="C:cytosol"/>
    <property type="evidence" value="ECO:0007669"/>
    <property type="project" value="TreeGrafter"/>
</dbReference>
<evidence type="ECO:0000313" key="12">
    <source>
        <dbReference type="EMBL" id="VFP79906.1"/>
    </source>
</evidence>
<feature type="active site" description="Nucleophile" evidence="9">
    <location>
        <position position="29"/>
    </location>
</feature>
<dbReference type="PROSITE" id="PS51352">
    <property type="entry name" value="THIOREDOXIN_2"/>
    <property type="match status" value="1"/>
</dbReference>
<evidence type="ECO:0000256" key="8">
    <source>
        <dbReference type="PIRNR" id="PIRNR000077"/>
    </source>
</evidence>
<keyword evidence="4" id="KW-0249">Electron transport</keyword>
<evidence type="ECO:0000256" key="5">
    <source>
        <dbReference type="ARBA" id="ARBA00023157"/>
    </source>
</evidence>
<dbReference type="EMBL" id="LR217705">
    <property type="protein sequence ID" value="VFP79906.1"/>
    <property type="molecule type" value="Genomic_DNA"/>
</dbReference>
<proteinExistence type="inferred from homology"/>
<evidence type="ECO:0000256" key="4">
    <source>
        <dbReference type="ARBA" id="ARBA00022982"/>
    </source>
</evidence>
<evidence type="ECO:0000256" key="2">
    <source>
        <dbReference type="ARBA" id="ARBA00008987"/>
    </source>
</evidence>
<dbReference type="PIRSF" id="PIRSF000077">
    <property type="entry name" value="Thioredoxin"/>
    <property type="match status" value="1"/>
</dbReference>
<dbReference type="Proteomes" id="UP000294338">
    <property type="component" value="Chromosome 1"/>
</dbReference>
<accession>A0A451D2N9</accession>
<dbReference type="PRINTS" id="PR00421">
    <property type="entry name" value="THIOREDOXIN"/>
</dbReference>
<dbReference type="NCBIfam" id="TIGR01068">
    <property type="entry name" value="thioredoxin"/>
    <property type="match status" value="1"/>
</dbReference>
<reference evidence="12 13" key="1">
    <citation type="submission" date="2019-02" db="EMBL/GenBank/DDBJ databases">
        <authorList>
            <person name="Manzano-Marin A."/>
            <person name="Manzano-Marin A."/>
        </authorList>
    </citation>
    <scope>NUCLEOTIDE SEQUENCE [LARGE SCALE GENOMIC DNA]</scope>
    <source>
        <strain evidence="12 13">ErCisplendens/pseudotsugae</strain>
    </source>
</reference>
<dbReference type="Gene3D" id="3.40.30.10">
    <property type="entry name" value="Glutaredoxin"/>
    <property type="match status" value="1"/>
</dbReference>
<evidence type="ECO:0000256" key="6">
    <source>
        <dbReference type="ARBA" id="ARBA00023284"/>
    </source>
</evidence>
<feature type="disulfide bond" description="Redox-active" evidence="10">
    <location>
        <begin position="29"/>
        <end position="32"/>
    </location>
</feature>
<keyword evidence="6 10" id="KW-0676">Redox-active center</keyword>
<evidence type="ECO:0000259" key="11">
    <source>
        <dbReference type="PROSITE" id="PS51352"/>
    </source>
</evidence>
<keyword evidence="3" id="KW-0813">Transport</keyword>
<sequence length="105" mass="11949">MIHLTDENFDSIILNTEGLILVDFWAEWCRPCKMIAPILDEIAVEYKEKLIVSKFNVDQNPNTTLKYGIRSIPTLLLFKNGLLLDTKVGVLSKGNLNEFLNPHCS</sequence>
<evidence type="ECO:0000256" key="1">
    <source>
        <dbReference type="ARBA" id="ARBA00003318"/>
    </source>
</evidence>
<comment type="similarity">
    <text evidence="2 8">Belongs to the thioredoxin family.</text>
</comment>
<evidence type="ECO:0000313" key="13">
    <source>
        <dbReference type="Proteomes" id="UP000294338"/>
    </source>
</evidence>
<gene>
    <name evidence="12" type="primary">trxA</name>
    <name evidence="12" type="ORF">ERCISPPS3390_004</name>
</gene>
<evidence type="ECO:0000256" key="7">
    <source>
        <dbReference type="NCBIfam" id="TIGR01068"/>
    </source>
</evidence>